<reference evidence="3" key="1">
    <citation type="submission" date="2017-02" db="UniProtKB">
        <authorList>
            <consortium name="WormBaseParasite"/>
        </authorList>
    </citation>
    <scope>IDENTIFICATION</scope>
</reference>
<name>A0A0M3ILN5_ASCLU</name>
<feature type="domain" description="Potassium channel" evidence="1">
    <location>
        <begin position="13"/>
        <end position="45"/>
    </location>
</feature>
<accession>A0A0M3ILN5</accession>
<dbReference type="WBParaSite" id="ALUE_0001966301-mRNA-1">
    <property type="protein sequence ID" value="ALUE_0001966301-mRNA-1"/>
    <property type="gene ID" value="ALUE_0001966301"/>
</dbReference>
<evidence type="ECO:0000259" key="1">
    <source>
        <dbReference type="Pfam" id="PF07885"/>
    </source>
</evidence>
<protein>
    <submittedName>
        <fullName evidence="3">Ion_trans_2 domain-containing protein</fullName>
    </submittedName>
</protein>
<evidence type="ECO:0000313" key="2">
    <source>
        <dbReference type="Proteomes" id="UP000036681"/>
    </source>
</evidence>
<dbReference type="SUPFAM" id="SSF81324">
    <property type="entry name" value="Voltage-gated potassium channels"/>
    <property type="match status" value="1"/>
</dbReference>
<sequence>MRLSDYPIIPPIVGYGDIVPNTYCGRTLSITTGIVGTSILYLACRLNLKILS</sequence>
<organism evidence="2 3">
    <name type="scientific">Ascaris lumbricoides</name>
    <name type="common">Giant roundworm</name>
    <dbReference type="NCBI Taxonomy" id="6252"/>
    <lineage>
        <taxon>Eukaryota</taxon>
        <taxon>Metazoa</taxon>
        <taxon>Ecdysozoa</taxon>
        <taxon>Nematoda</taxon>
        <taxon>Chromadorea</taxon>
        <taxon>Rhabditida</taxon>
        <taxon>Spirurina</taxon>
        <taxon>Ascaridomorpha</taxon>
        <taxon>Ascaridoidea</taxon>
        <taxon>Ascarididae</taxon>
        <taxon>Ascaris</taxon>
    </lineage>
</organism>
<dbReference type="InterPro" id="IPR013099">
    <property type="entry name" value="K_chnl_dom"/>
</dbReference>
<dbReference type="Proteomes" id="UP000036681">
    <property type="component" value="Unplaced"/>
</dbReference>
<dbReference type="Gene3D" id="1.10.287.70">
    <property type="match status" value="1"/>
</dbReference>
<dbReference type="AlphaFoldDB" id="A0A0M3ILN5"/>
<dbReference type="Pfam" id="PF07885">
    <property type="entry name" value="Ion_trans_2"/>
    <property type="match status" value="1"/>
</dbReference>
<proteinExistence type="predicted"/>
<evidence type="ECO:0000313" key="3">
    <source>
        <dbReference type="WBParaSite" id="ALUE_0001966301-mRNA-1"/>
    </source>
</evidence>
<keyword evidence="2" id="KW-1185">Reference proteome</keyword>